<protein>
    <recommendedName>
        <fullName evidence="14">Integrin alpha second immunoglobulin-like domain-containing protein</fullName>
    </recommendedName>
</protein>
<dbReference type="GO" id="GO:0009897">
    <property type="term" value="C:external side of plasma membrane"/>
    <property type="evidence" value="ECO:0007669"/>
    <property type="project" value="TreeGrafter"/>
</dbReference>
<dbReference type="Gene3D" id="2.60.40.1510">
    <property type="entry name" value="ntegrin, alpha v. Chain A, domain 3"/>
    <property type="match status" value="1"/>
</dbReference>
<keyword evidence="9" id="KW-0472">Membrane</keyword>
<evidence type="ECO:0000256" key="2">
    <source>
        <dbReference type="ARBA" id="ARBA00008054"/>
    </source>
</evidence>
<dbReference type="PRINTS" id="PR01185">
    <property type="entry name" value="INTEGRINA"/>
</dbReference>
<dbReference type="EMBL" id="JARKHS020028849">
    <property type="protein sequence ID" value="KAK8763920.1"/>
    <property type="molecule type" value="Genomic_DNA"/>
</dbReference>
<evidence type="ECO:0000256" key="7">
    <source>
        <dbReference type="ARBA" id="ARBA00022989"/>
    </source>
</evidence>
<keyword evidence="7" id="KW-1133">Transmembrane helix</keyword>
<feature type="non-terminal residue" evidence="15">
    <location>
        <position position="244"/>
    </location>
</feature>
<dbReference type="GO" id="GO:0008305">
    <property type="term" value="C:integrin complex"/>
    <property type="evidence" value="ECO:0007669"/>
    <property type="project" value="InterPro"/>
</dbReference>
<dbReference type="InterPro" id="IPR013517">
    <property type="entry name" value="FG-GAP"/>
</dbReference>
<dbReference type="PROSITE" id="PS51470">
    <property type="entry name" value="FG_GAP"/>
    <property type="match status" value="1"/>
</dbReference>
<dbReference type="InterPro" id="IPR013519">
    <property type="entry name" value="Int_alpha_beta-p"/>
</dbReference>
<evidence type="ECO:0000256" key="6">
    <source>
        <dbReference type="ARBA" id="ARBA00022889"/>
    </source>
</evidence>
<dbReference type="InterPro" id="IPR000413">
    <property type="entry name" value="Integrin_alpha"/>
</dbReference>
<dbReference type="InterPro" id="IPR032695">
    <property type="entry name" value="Integrin_dom_sf"/>
</dbReference>
<dbReference type="SUPFAM" id="SSF69318">
    <property type="entry name" value="Integrin alpha N-terminal domain"/>
    <property type="match status" value="1"/>
</dbReference>
<dbReference type="SUPFAM" id="SSF69179">
    <property type="entry name" value="Integrin domains"/>
    <property type="match status" value="1"/>
</dbReference>
<reference evidence="15 16" key="1">
    <citation type="journal article" date="2023" name="Arcadia Sci">
        <title>De novo assembly of a long-read Amblyomma americanum tick genome.</title>
        <authorList>
            <person name="Chou S."/>
            <person name="Poskanzer K.E."/>
            <person name="Rollins M."/>
            <person name="Thuy-Boun P.S."/>
        </authorList>
    </citation>
    <scope>NUCLEOTIDE SEQUENCE [LARGE SCALE GENOMIC DNA]</scope>
    <source>
        <strain evidence="15">F_SG_1</strain>
        <tissue evidence="15">Salivary glands</tissue>
    </source>
</reference>
<organism evidence="15 16">
    <name type="scientific">Amblyomma americanum</name>
    <name type="common">Lone star tick</name>
    <dbReference type="NCBI Taxonomy" id="6943"/>
    <lineage>
        <taxon>Eukaryota</taxon>
        <taxon>Metazoa</taxon>
        <taxon>Ecdysozoa</taxon>
        <taxon>Arthropoda</taxon>
        <taxon>Chelicerata</taxon>
        <taxon>Arachnida</taxon>
        <taxon>Acari</taxon>
        <taxon>Parasitiformes</taxon>
        <taxon>Ixodida</taxon>
        <taxon>Ixodoidea</taxon>
        <taxon>Ixodidae</taxon>
        <taxon>Amblyomminae</taxon>
        <taxon>Amblyomma</taxon>
    </lineage>
</organism>
<keyword evidence="3" id="KW-0812">Transmembrane</keyword>
<comment type="similarity">
    <text evidence="2 13">Belongs to the integrin alpha chain family.</text>
</comment>
<dbReference type="GO" id="GO:0005178">
    <property type="term" value="F:integrin binding"/>
    <property type="evidence" value="ECO:0007669"/>
    <property type="project" value="TreeGrafter"/>
</dbReference>
<evidence type="ECO:0000256" key="10">
    <source>
        <dbReference type="ARBA" id="ARBA00023170"/>
    </source>
</evidence>
<dbReference type="GO" id="GO:0033627">
    <property type="term" value="P:cell adhesion mediated by integrin"/>
    <property type="evidence" value="ECO:0007669"/>
    <property type="project" value="TreeGrafter"/>
</dbReference>
<comment type="subcellular location">
    <subcellularLocation>
        <location evidence="1 13">Membrane</location>
        <topology evidence="1 13">Single-pass type I membrane protein</topology>
    </subcellularLocation>
</comment>
<keyword evidence="6 13" id="KW-0130">Cell adhesion</keyword>
<evidence type="ECO:0000256" key="1">
    <source>
        <dbReference type="ARBA" id="ARBA00004479"/>
    </source>
</evidence>
<evidence type="ECO:0000256" key="12">
    <source>
        <dbReference type="PROSITE-ProRule" id="PRU00803"/>
    </source>
</evidence>
<accession>A0AAQ4DN80</accession>
<name>A0AAQ4DN80_AMBAM</name>
<keyword evidence="10 13" id="KW-0675">Receptor</keyword>
<dbReference type="GO" id="GO:0007157">
    <property type="term" value="P:heterophilic cell-cell adhesion via plasma membrane cell adhesion molecules"/>
    <property type="evidence" value="ECO:0007669"/>
    <property type="project" value="UniProtKB-ARBA"/>
</dbReference>
<dbReference type="AlphaFoldDB" id="A0AAQ4DN80"/>
<dbReference type="SMART" id="SM00191">
    <property type="entry name" value="Int_alpha"/>
    <property type="match status" value="2"/>
</dbReference>
<dbReference type="Proteomes" id="UP001321473">
    <property type="component" value="Unassembled WGS sequence"/>
</dbReference>
<dbReference type="InterPro" id="IPR048285">
    <property type="entry name" value="Integrin_alpha_Ig-like_2"/>
</dbReference>
<keyword evidence="16" id="KW-1185">Reference proteome</keyword>
<keyword evidence="4" id="KW-0732">Signal</keyword>
<feature type="domain" description="Integrin alpha second immunoglobulin-like" evidence="14">
    <location>
        <begin position="125"/>
        <end position="231"/>
    </location>
</feature>
<dbReference type="GO" id="GO:0007229">
    <property type="term" value="P:integrin-mediated signaling pathway"/>
    <property type="evidence" value="ECO:0007669"/>
    <property type="project" value="UniProtKB-KW"/>
</dbReference>
<evidence type="ECO:0000256" key="11">
    <source>
        <dbReference type="ARBA" id="ARBA00023180"/>
    </source>
</evidence>
<evidence type="ECO:0000313" key="15">
    <source>
        <dbReference type="EMBL" id="KAK8763920.1"/>
    </source>
</evidence>
<keyword evidence="11" id="KW-0325">Glycoprotein</keyword>
<evidence type="ECO:0000259" key="14">
    <source>
        <dbReference type="Pfam" id="PF20805"/>
    </source>
</evidence>
<dbReference type="Gene3D" id="2.130.10.130">
    <property type="entry name" value="Integrin alpha, N-terminal"/>
    <property type="match status" value="1"/>
</dbReference>
<dbReference type="Pfam" id="PF01839">
    <property type="entry name" value="FG-GAP"/>
    <property type="match status" value="1"/>
</dbReference>
<dbReference type="PANTHER" id="PTHR23220">
    <property type="entry name" value="INTEGRIN ALPHA"/>
    <property type="match status" value="1"/>
</dbReference>
<evidence type="ECO:0000256" key="3">
    <source>
        <dbReference type="ARBA" id="ARBA00022692"/>
    </source>
</evidence>
<evidence type="ECO:0000256" key="5">
    <source>
        <dbReference type="ARBA" id="ARBA00022737"/>
    </source>
</evidence>
<evidence type="ECO:0000256" key="8">
    <source>
        <dbReference type="ARBA" id="ARBA00023037"/>
    </source>
</evidence>
<dbReference type="InterPro" id="IPR028994">
    <property type="entry name" value="Integrin_alpha_N"/>
</dbReference>
<evidence type="ECO:0000256" key="4">
    <source>
        <dbReference type="ARBA" id="ARBA00022729"/>
    </source>
</evidence>
<evidence type="ECO:0000256" key="9">
    <source>
        <dbReference type="ARBA" id="ARBA00023136"/>
    </source>
</evidence>
<dbReference type="PANTHER" id="PTHR23220:SF122">
    <property type="entry name" value="INTEGRIN ALPHA-PS1"/>
    <property type="match status" value="1"/>
</dbReference>
<keyword evidence="8 13" id="KW-0401">Integrin</keyword>
<sequence length="244" mass="26835">MADCIDFTLPQSLSLQFGRIMGSSIPGARFGTTIVNIGDLNLDGYPDVAIGAPYEHGYGAVYIYNGWKEGLKTAYSQRIEARYQPLQPQGFGISISQAMDIDDNQYPDIVIGAYESDSAYLFRNNSPLVVGRDTFVSLNINVKNRDDEPAYLARVEINLPENVDIINVANCETKTNSSLMCDIGNPLNSKMETSLTVKLGLVKIKKKLEIEVIAKTDSMDSDLSNNRVLIALPLIYRGDIALQG</sequence>
<evidence type="ECO:0000313" key="16">
    <source>
        <dbReference type="Proteomes" id="UP001321473"/>
    </source>
</evidence>
<proteinExistence type="inferred from homology"/>
<dbReference type="GO" id="GO:0007160">
    <property type="term" value="P:cell-matrix adhesion"/>
    <property type="evidence" value="ECO:0007669"/>
    <property type="project" value="TreeGrafter"/>
</dbReference>
<evidence type="ECO:0000256" key="13">
    <source>
        <dbReference type="RuleBase" id="RU003762"/>
    </source>
</evidence>
<gene>
    <name evidence="15" type="ORF">V5799_033471</name>
</gene>
<feature type="repeat" description="FG-GAP" evidence="12">
    <location>
        <begin position="16"/>
        <end position="73"/>
    </location>
</feature>
<keyword evidence="5" id="KW-0677">Repeat</keyword>
<comment type="caution">
    <text evidence="15">The sequence shown here is derived from an EMBL/GenBank/DDBJ whole genome shotgun (WGS) entry which is preliminary data.</text>
</comment>
<dbReference type="Pfam" id="PF20805">
    <property type="entry name" value="Integrin_A_Ig_2"/>
    <property type="match status" value="1"/>
</dbReference>